<dbReference type="NCBIfam" id="NF011000">
    <property type="entry name" value="PRK14426.1"/>
    <property type="match status" value="1"/>
</dbReference>
<name>A0ABV4NFY5_9VIBR</name>
<feature type="domain" description="Acylphosphatase-like" evidence="8">
    <location>
        <begin position="5"/>
        <end position="97"/>
    </location>
</feature>
<dbReference type="PROSITE" id="PS00150">
    <property type="entry name" value="ACYLPHOSPHATASE_1"/>
    <property type="match status" value="1"/>
</dbReference>
<reference evidence="9 10" key="1">
    <citation type="journal article" date="2024" name="ISME J.">
        <title>Tailless and filamentous prophages are predominant in marine Vibrio.</title>
        <authorList>
            <person name="Steensen K."/>
            <person name="Seneca J."/>
            <person name="Bartlau N."/>
            <person name="Yu X.A."/>
            <person name="Hussain F.A."/>
            <person name="Polz M.F."/>
        </authorList>
    </citation>
    <scope>NUCLEOTIDE SEQUENCE [LARGE SCALE GENOMIC DNA]</scope>
    <source>
        <strain evidence="9 10">10N.222.51.A1</strain>
    </source>
</reference>
<sequence length="97" mass="10642">MNSIRSKIVVSGRVQGVGFRYHTRRIALKLGIRGYAKNLINGSVEILASGSQDNISELRNWVSIGPERAAVEAVDLLDEKELIEGGVVRGFESFTIL</sequence>
<proteinExistence type="inferred from homology"/>
<dbReference type="EMBL" id="JBFRUW010000074">
    <property type="protein sequence ID" value="MFA0570270.1"/>
    <property type="molecule type" value="Genomic_DNA"/>
</dbReference>
<evidence type="ECO:0000256" key="4">
    <source>
        <dbReference type="ARBA" id="ARBA00047645"/>
    </source>
</evidence>
<dbReference type="InterPro" id="IPR017968">
    <property type="entry name" value="Acylphosphatase_CS"/>
</dbReference>
<comment type="caution">
    <text evidence="9">The sequence shown here is derived from an EMBL/GenBank/DDBJ whole genome shotgun (WGS) entry which is preliminary data.</text>
</comment>
<evidence type="ECO:0000313" key="10">
    <source>
        <dbReference type="Proteomes" id="UP001570417"/>
    </source>
</evidence>
<evidence type="ECO:0000259" key="8">
    <source>
        <dbReference type="PROSITE" id="PS51160"/>
    </source>
</evidence>
<dbReference type="EC" id="3.6.1.7" evidence="2 5"/>
<comment type="catalytic activity">
    <reaction evidence="4 5 6">
        <text>an acyl phosphate + H2O = a carboxylate + phosphate + H(+)</text>
        <dbReference type="Rhea" id="RHEA:14965"/>
        <dbReference type="ChEBI" id="CHEBI:15377"/>
        <dbReference type="ChEBI" id="CHEBI:15378"/>
        <dbReference type="ChEBI" id="CHEBI:29067"/>
        <dbReference type="ChEBI" id="CHEBI:43474"/>
        <dbReference type="ChEBI" id="CHEBI:59918"/>
        <dbReference type="EC" id="3.6.1.7"/>
    </reaction>
</comment>
<dbReference type="Proteomes" id="UP001570417">
    <property type="component" value="Unassembled WGS sequence"/>
</dbReference>
<dbReference type="PANTHER" id="PTHR47268:SF4">
    <property type="entry name" value="ACYLPHOSPHATASE"/>
    <property type="match status" value="1"/>
</dbReference>
<dbReference type="PROSITE" id="PS00151">
    <property type="entry name" value="ACYLPHOSPHATASE_2"/>
    <property type="match status" value="1"/>
</dbReference>
<gene>
    <name evidence="9" type="primary">yccX</name>
    <name evidence="9" type="ORF">AB4566_18555</name>
</gene>
<dbReference type="GO" id="GO:0003998">
    <property type="term" value="F:acylphosphatase activity"/>
    <property type="evidence" value="ECO:0007669"/>
    <property type="project" value="UniProtKB-EC"/>
</dbReference>
<dbReference type="InterPro" id="IPR001792">
    <property type="entry name" value="Acylphosphatase-like_dom"/>
</dbReference>
<evidence type="ECO:0000256" key="1">
    <source>
        <dbReference type="ARBA" id="ARBA00005614"/>
    </source>
</evidence>
<dbReference type="SUPFAM" id="SSF54975">
    <property type="entry name" value="Acylphosphatase/BLUF domain-like"/>
    <property type="match status" value="1"/>
</dbReference>
<dbReference type="PROSITE" id="PS51160">
    <property type="entry name" value="ACYLPHOSPHATASE_3"/>
    <property type="match status" value="1"/>
</dbReference>
<dbReference type="Gene3D" id="3.30.70.100">
    <property type="match status" value="1"/>
</dbReference>
<evidence type="ECO:0000256" key="2">
    <source>
        <dbReference type="ARBA" id="ARBA00012150"/>
    </source>
</evidence>
<evidence type="ECO:0000313" key="9">
    <source>
        <dbReference type="EMBL" id="MFA0570270.1"/>
    </source>
</evidence>
<evidence type="ECO:0000256" key="7">
    <source>
        <dbReference type="RuleBase" id="RU004168"/>
    </source>
</evidence>
<evidence type="ECO:0000256" key="6">
    <source>
        <dbReference type="RuleBase" id="RU000553"/>
    </source>
</evidence>
<dbReference type="Pfam" id="PF00708">
    <property type="entry name" value="Acylphosphatase"/>
    <property type="match status" value="1"/>
</dbReference>
<comment type="similarity">
    <text evidence="1 7">Belongs to the acylphosphatase family.</text>
</comment>
<dbReference type="RefSeq" id="WP_372267674.1">
    <property type="nucleotide sequence ID" value="NZ_JBFRUW010000074.1"/>
</dbReference>
<dbReference type="InterPro" id="IPR036046">
    <property type="entry name" value="Acylphosphatase-like_dom_sf"/>
</dbReference>
<protein>
    <recommendedName>
        <fullName evidence="3 5">Acylphosphatase</fullName>
        <ecNumber evidence="2 5">3.6.1.7</ecNumber>
    </recommendedName>
</protein>
<keyword evidence="5 6" id="KW-0378">Hydrolase</keyword>
<dbReference type="PANTHER" id="PTHR47268">
    <property type="entry name" value="ACYLPHOSPHATASE"/>
    <property type="match status" value="1"/>
</dbReference>
<feature type="active site" evidence="5">
    <location>
        <position position="38"/>
    </location>
</feature>
<keyword evidence="10" id="KW-1185">Reference proteome</keyword>
<organism evidence="9 10">
    <name type="scientific">Vibrio gallaecicus</name>
    <dbReference type="NCBI Taxonomy" id="552386"/>
    <lineage>
        <taxon>Bacteria</taxon>
        <taxon>Pseudomonadati</taxon>
        <taxon>Pseudomonadota</taxon>
        <taxon>Gammaproteobacteria</taxon>
        <taxon>Vibrionales</taxon>
        <taxon>Vibrionaceae</taxon>
        <taxon>Vibrio</taxon>
    </lineage>
</organism>
<evidence type="ECO:0000256" key="5">
    <source>
        <dbReference type="PROSITE-ProRule" id="PRU00520"/>
    </source>
</evidence>
<feature type="active site" evidence="5">
    <location>
        <position position="20"/>
    </location>
</feature>
<accession>A0ABV4NFY5</accession>
<evidence type="ECO:0000256" key="3">
    <source>
        <dbReference type="ARBA" id="ARBA00015991"/>
    </source>
</evidence>
<dbReference type="InterPro" id="IPR020456">
    <property type="entry name" value="Acylphosphatase"/>
</dbReference>